<protein>
    <submittedName>
        <fullName evidence="4">HipA domain-containing protein</fullName>
    </submittedName>
</protein>
<dbReference type="EMBL" id="DYWI01000195">
    <property type="protein sequence ID" value="HJF66407.1"/>
    <property type="molecule type" value="Genomic_DNA"/>
</dbReference>
<evidence type="ECO:0000313" key="5">
    <source>
        <dbReference type="Proteomes" id="UP000786989"/>
    </source>
</evidence>
<comment type="caution">
    <text evidence="4">The sequence shown here is derived from an EMBL/GenBank/DDBJ whole genome shotgun (WGS) entry which is preliminary data.</text>
</comment>
<dbReference type="GO" id="GO:0016301">
    <property type="term" value="F:kinase activity"/>
    <property type="evidence" value="ECO:0007669"/>
    <property type="project" value="UniProtKB-KW"/>
</dbReference>
<dbReference type="Pfam" id="PF07804">
    <property type="entry name" value="HipA_C"/>
    <property type="match status" value="1"/>
</dbReference>
<name>A0A9D3A261_9ACTN</name>
<gene>
    <name evidence="4" type="ORF">K8U77_09890</name>
</gene>
<feature type="domain" description="HipA-like C-terminal" evidence="3">
    <location>
        <begin position="1"/>
        <end position="83"/>
    </location>
</feature>
<sequence length="118" mass="13244">MGNTDNHLRNYGFLHGRVGWRLSPAFDVNPTSGSERKYLATGLDFNNRDAEPEAAYAVCDFFRVSAEEARSMASEMARVLSGWRRAARTDGISEASIDTMADCFETGIYKLKEIARKR</sequence>
<keyword evidence="1" id="KW-0808">Transferase</keyword>
<evidence type="ECO:0000259" key="3">
    <source>
        <dbReference type="Pfam" id="PF07804"/>
    </source>
</evidence>
<reference evidence="4" key="1">
    <citation type="journal article" date="2021" name="PeerJ">
        <title>Extensive microbial diversity within the chicken gut microbiome revealed by metagenomics and culture.</title>
        <authorList>
            <person name="Gilroy R."/>
            <person name="Ravi A."/>
            <person name="Getino M."/>
            <person name="Pursley I."/>
            <person name="Horton D.L."/>
            <person name="Alikhan N.F."/>
            <person name="Baker D."/>
            <person name="Gharbi K."/>
            <person name="Hall N."/>
            <person name="Watson M."/>
            <person name="Adriaenssens E.M."/>
            <person name="Foster-Nyarko E."/>
            <person name="Jarju S."/>
            <person name="Secka A."/>
            <person name="Antonio M."/>
            <person name="Oren A."/>
            <person name="Chaudhuri R.R."/>
            <person name="La Ragione R."/>
            <person name="Hildebrand F."/>
            <person name="Pallen M.J."/>
        </authorList>
    </citation>
    <scope>NUCLEOTIDE SEQUENCE</scope>
    <source>
        <strain evidence="4">ChiGjej6B6-11269</strain>
    </source>
</reference>
<accession>A0A9D3A261</accession>
<evidence type="ECO:0000256" key="1">
    <source>
        <dbReference type="ARBA" id="ARBA00022679"/>
    </source>
</evidence>
<dbReference type="Proteomes" id="UP000786989">
    <property type="component" value="Unassembled WGS sequence"/>
</dbReference>
<organism evidence="4 5">
    <name type="scientific">Slackia equolifaciens</name>
    <dbReference type="NCBI Taxonomy" id="498718"/>
    <lineage>
        <taxon>Bacteria</taxon>
        <taxon>Bacillati</taxon>
        <taxon>Actinomycetota</taxon>
        <taxon>Coriobacteriia</taxon>
        <taxon>Eggerthellales</taxon>
        <taxon>Eggerthellaceae</taxon>
        <taxon>Slackia</taxon>
    </lineage>
</organism>
<evidence type="ECO:0000256" key="2">
    <source>
        <dbReference type="ARBA" id="ARBA00022777"/>
    </source>
</evidence>
<evidence type="ECO:0000313" key="4">
    <source>
        <dbReference type="EMBL" id="HJF66407.1"/>
    </source>
</evidence>
<reference evidence="4" key="2">
    <citation type="submission" date="2021-09" db="EMBL/GenBank/DDBJ databases">
        <authorList>
            <person name="Gilroy R."/>
        </authorList>
    </citation>
    <scope>NUCLEOTIDE SEQUENCE</scope>
    <source>
        <strain evidence="4">ChiGjej6B6-11269</strain>
    </source>
</reference>
<dbReference type="AlphaFoldDB" id="A0A9D3A261"/>
<dbReference type="InterPro" id="IPR012893">
    <property type="entry name" value="HipA-like_C"/>
</dbReference>
<keyword evidence="2" id="KW-0418">Kinase</keyword>
<proteinExistence type="predicted"/>